<keyword evidence="1" id="KW-0812">Transmembrane</keyword>
<feature type="transmembrane region" description="Helical" evidence="1">
    <location>
        <begin position="14"/>
        <end position="33"/>
    </location>
</feature>
<evidence type="ECO:0000313" key="2">
    <source>
        <dbReference type="EMBL" id="KAL0170875.1"/>
    </source>
</evidence>
<dbReference type="PANTHER" id="PTHR46628:SF1">
    <property type="entry name" value="PIRNA BIOGENESIS PROTEIN EXD1"/>
    <property type="match status" value="1"/>
</dbReference>
<dbReference type="PANTHER" id="PTHR46628">
    <property type="entry name" value="PIRNA BIOGENESIS PROTEIN EXD1"/>
    <property type="match status" value="1"/>
</dbReference>
<gene>
    <name evidence="2" type="ORF">M9458_035471</name>
</gene>
<evidence type="ECO:0000256" key="1">
    <source>
        <dbReference type="SAM" id="Phobius"/>
    </source>
</evidence>
<protein>
    <submittedName>
        <fullName evidence="2">Uncharacterized protein</fullName>
    </submittedName>
</protein>
<dbReference type="Proteomes" id="UP001529510">
    <property type="component" value="Unassembled WGS sequence"/>
</dbReference>
<proteinExistence type="predicted"/>
<dbReference type="AlphaFoldDB" id="A0ABD0PB00"/>
<accession>A0ABD0PB00</accession>
<organism evidence="2 3">
    <name type="scientific">Cirrhinus mrigala</name>
    <name type="common">Mrigala</name>
    <dbReference type="NCBI Taxonomy" id="683832"/>
    <lineage>
        <taxon>Eukaryota</taxon>
        <taxon>Metazoa</taxon>
        <taxon>Chordata</taxon>
        <taxon>Craniata</taxon>
        <taxon>Vertebrata</taxon>
        <taxon>Euteleostomi</taxon>
        <taxon>Actinopterygii</taxon>
        <taxon>Neopterygii</taxon>
        <taxon>Teleostei</taxon>
        <taxon>Ostariophysi</taxon>
        <taxon>Cypriniformes</taxon>
        <taxon>Cyprinidae</taxon>
        <taxon>Labeoninae</taxon>
        <taxon>Labeonini</taxon>
        <taxon>Cirrhinus</taxon>
    </lineage>
</organism>
<keyword evidence="3" id="KW-1185">Reference proteome</keyword>
<feature type="non-terminal residue" evidence="2">
    <location>
        <position position="61"/>
    </location>
</feature>
<name>A0ABD0PB00_CIRMR</name>
<evidence type="ECO:0000313" key="3">
    <source>
        <dbReference type="Proteomes" id="UP001529510"/>
    </source>
</evidence>
<feature type="non-terminal residue" evidence="2">
    <location>
        <position position="1"/>
    </location>
</feature>
<comment type="caution">
    <text evidence="2">The sequence shown here is derived from an EMBL/GenBank/DDBJ whole genome shotgun (WGS) entry which is preliminary data.</text>
</comment>
<dbReference type="InterPro" id="IPR052144">
    <property type="entry name" value="piRNA_biogenesis_EXD1"/>
</dbReference>
<keyword evidence="1" id="KW-1133">Transmembrane helix</keyword>
<reference evidence="2 3" key="1">
    <citation type="submission" date="2024-05" db="EMBL/GenBank/DDBJ databases">
        <title>Genome sequencing and assembly of Indian major carp, Cirrhinus mrigala (Hamilton, 1822).</title>
        <authorList>
            <person name="Mohindra V."/>
            <person name="Chowdhury L.M."/>
            <person name="Lal K."/>
            <person name="Jena J.K."/>
        </authorList>
    </citation>
    <scope>NUCLEOTIDE SEQUENCE [LARGE SCALE GENOMIC DNA]</scope>
    <source>
        <strain evidence="2">CM1030</strain>
        <tissue evidence="2">Blood</tissue>
    </source>
</reference>
<keyword evidence="1" id="KW-0472">Membrane</keyword>
<sequence>ECPEVWYVRPSTPALMNVMAASVCHLLPLRLVLLDALMSDYTILVDAYMSSYHNQSVHMEQ</sequence>
<dbReference type="EMBL" id="JAMKFB020000017">
    <property type="protein sequence ID" value="KAL0170875.1"/>
    <property type="molecule type" value="Genomic_DNA"/>
</dbReference>